<evidence type="ECO:0000313" key="2">
    <source>
        <dbReference type="Proteomes" id="UP000278143"/>
    </source>
</evidence>
<organism evidence="1 2">
    <name type="scientific">Syncephalis pseudoplumigaleata</name>
    <dbReference type="NCBI Taxonomy" id="1712513"/>
    <lineage>
        <taxon>Eukaryota</taxon>
        <taxon>Fungi</taxon>
        <taxon>Fungi incertae sedis</taxon>
        <taxon>Zoopagomycota</taxon>
        <taxon>Zoopagomycotina</taxon>
        <taxon>Zoopagomycetes</taxon>
        <taxon>Zoopagales</taxon>
        <taxon>Piptocephalidaceae</taxon>
        <taxon>Syncephalis</taxon>
    </lineage>
</organism>
<gene>
    <name evidence="1" type="ORF">SYNPS1DRAFT_21681</name>
</gene>
<dbReference type="EMBL" id="KZ989382">
    <property type="protein sequence ID" value="RKP26590.1"/>
    <property type="molecule type" value="Genomic_DNA"/>
</dbReference>
<dbReference type="Gene3D" id="1.20.1280.50">
    <property type="match status" value="1"/>
</dbReference>
<dbReference type="InterPro" id="IPR036047">
    <property type="entry name" value="F-box-like_dom_sf"/>
</dbReference>
<dbReference type="Proteomes" id="UP000278143">
    <property type="component" value="Unassembled WGS sequence"/>
</dbReference>
<protein>
    <recommendedName>
        <fullName evidence="3">F-box domain-containing protein</fullName>
    </recommendedName>
</protein>
<accession>A0A4P9Z4T4</accession>
<evidence type="ECO:0008006" key="3">
    <source>
        <dbReference type="Google" id="ProtNLM"/>
    </source>
</evidence>
<name>A0A4P9Z4T4_9FUNG</name>
<dbReference type="AlphaFoldDB" id="A0A4P9Z4T4"/>
<dbReference type="OrthoDB" id="5573595at2759"/>
<sequence length="527" mass="58496">MTRPCCRVDPLVYLPVELFYHVLQQSGATAVLRLLAVSHAYYARITADRLLWRALFLQTFGDSDGWLRWYTLGCGGHRGDNGVERDWFEVFLARLATERHWRRGIGTEQPVPIDASVVATAAAADKAPTWMCDETRPWLSVWRPLERMAVPLAIVQHVYRQSPQTQLLPIHGRALQVIITESHLVVFVQPTSGKEQSMMAWPLDQLATSPSSPPAAVTALAEWSPSTDALGAWLLALSCTSRANALQPTLIQLDGHGRHVLRLPGAYVSRHLQYVHPADTARSIPGRVGIFLHTLDGRTLSWRLVEIDEQSPQAPHTIHSGSIELGRQTLLPLRMHSTRLDDAHALLHGADLRGPAEFLGVVEMVGPGSDRRPASTRLLWRRAMAYEKVIPLNARLILLASLPQEQRAMPGIDRSAMMAAIGRLARPLPPATVHHPPMLRTTVHVLSAIDGTLLREYKTTPWTSLQHVIGNLVVLAVRDGKRWLMDGLTGEMLRTLPGAPGCWNADATHYYYCDGQGHPMRINHGCA</sequence>
<reference evidence="2" key="1">
    <citation type="journal article" date="2018" name="Nat. Microbiol.">
        <title>Leveraging single-cell genomics to expand the fungal tree of life.</title>
        <authorList>
            <person name="Ahrendt S.R."/>
            <person name="Quandt C.A."/>
            <person name="Ciobanu D."/>
            <person name="Clum A."/>
            <person name="Salamov A."/>
            <person name="Andreopoulos B."/>
            <person name="Cheng J.F."/>
            <person name="Woyke T."/>
            <person name="Pelin A."/>
            <person name="Henrissat B."/>
            <person name="Reynolds N.K."/>
            <person name="Benny G.L."/>
            <person name="Smith M.E."/>
            <person name="James T.Y."/>
            <person name="Grigoriev I.V."/>
        </authorList>
    </citation>
    <scope>NUCLEOTIDE SEQUENCE [LARGE SCALE GENOMIC DNA]</scope>
    <source>
        <strain evidence="2">Benny S71-1</strain>
    </source>
</reference>
<dbReference type="SUPFAM" id="SSF81383">
    <property type="entry name" value="F-box domain"/>
    <property type="match status" value="1"/>
</dbReference>
<evidence type="ECO:0000313" key="1">
    <source>
        <dbReference type="EMBL" id="RKP26590.1"/>
    </source>
</evidence>
<proteinExistence type="predicted"/>
<keyword evidence="2" id="KW-1185">Reference proteome</keyword>